<protein>
    <submittedName>
        <fullName evidence="1">Uncharacterized protein</fullName>
    </submittedName>
</protein>
<name>A0A672GLK0_SALFA</name>
<reference evidence="1" key="3">
    <citation type="submission" date="2025-09" db="UniProtKB">
        <authorList>
            <consortium name="Ensembl"/>
        </authorList>
    </citation>
    <scope>IDENTIFICATION</scope>
</reference>
<accession>A0A672GLK0</accession>
<keyword evidence="2" id="KW-1185">Reference proteome</keyword>
<dbReference type="Ensembl" id="ENSSFAT00005012777.1">
    <property type="protein sequence ID" value="ENSSFAP00005012239.1"/>
    <property type="gene ID" value="ENSSFAG00005006793.1"/>
</dbReference>
<dbReference type="AlphaFoldDB" id="A0A672GLK0"/>
<evidence type="ECO:0000313" key="1">
    <source>
        <dbReference type="Ensembl" id="ENSSFAP00005012239.1"/>
    </source>
</evidence>
<reference evidence="1" key="2">
    <citation type="submission" date="2025-08" db="UniProtKB">
        <authorList>
            <consortium name="Ensembl"/>
        </authorList>
    </citation>
    <scope>IDENTIFICATION</scope>
</reference>
<proteinExistence type="predicted"/>
<sequence length="136" mass="14876">GLHRLFGVFQTLFGNRTRVFLFVSHHVPSVGRRAPGCGIRAVGGVSEQTGCRAALVPAARSNATSQTALLRAPLNERAAIAERSYLKELPASLFCLGVDSNFLCDDGKCQMVLQKIFPDMNFSSSLLLLLLFFEFK</sequence>
<dbReference type="Proteomes" id="UP000472267">
    <property type="component" value="Chromosome 18"/>
</dbReference>
<reference evidence="1" key="1">
    <citation type="submission" date="2019-06" db="EMBL/GenBank/DDBJ databases">
        <authorList>
            <consortium name="Wellcome Sanger Institute Data Sharing"/>
        </authorList>
    </citation>
    <scope>NUCLEOTIDE SEQUENCE [LARGE SCALE GENOMIC DNA]</scope>
</reference>
<organism evidence="1 2">
    <name type="scientific">Salarias fasciatus</name>
    <name type="common">Jewelled blenny</name>
    <name type="synonym">Blennius fasciatus</name>
    <dbReference type="NCBI Taxonomy" id="181472"/>
    <lineage>
        <taxon>Eukaryota</taxon>
        <taxon>Metazoa</taxon>
        <taxon>Chordata</taxon>
        <taxon>Craniata</taxon>
        <taxon>Vertebrata</taxon>
        <taxon>Euteleostomi</taxon>
        <taxon>Actinopterygii</taxon>
        <taxon>Neopterygii</taxon>
        <taxon>Teleostei</taxon>
        <taxon>Neoteleostei</taxon>
        <taxon>Acanthomorphata</taxon>
        <taxon>Ovalentaria</taxon>
        <taxon>Blenniimorphae</taxon>
        <taxon>Blenniiformes</taxon>
        <taxon>Blennioidei</taxon>
        <taxon>Blenniidae</taxon>
        <taxon>Salariinae</taxon>
        <taxon>Salarias</taxon>
    </lineage>
</organism>
<dbReference type="InParanoid" id="A0A672GLK0"/>
<evidence type="ECO:0000313" key="2">
    <source>
        <dbReference type="Proteomes" id="UP000472267"/>
    </source>
</evidence>